<sequence length="177" mass="20331">MTSSKAYFFKKWVAKYEDGVFTTDGRVVNCQACQQKVHCSKNSHLEQHSQTTKHLKNRERFLASKQKQPFINLQPFDKFSEELCSMFIAANIPLEKVNNSACKAFLEKYCGRSIPVANTLRKNYLKGCYEKTIAKIKEEIGPTGYIWCSVDETTDRNGRFIANLIVGLLGDRWHPLI</sequence>
<dbReference type="GO" id="GO:0005634">
    <property type="term" value="C:nucleus"/>
    <property type="evidence" value="ECO:0007669"/>
    <property type="project" value="InterPro"/>
</dbReference>
<evidence type="ECO:0000313" key="2">
    <source>
        <dbReference type="WBParaSite" id="MhA1_Contig799.frz3.gene1"/>
    </source>
</evidence>
<name>A0A1I8C023_MELHA</name>
<dbReference type="OMA" id="NSACKAF"/>
<dbReference type="InterPro" id="IPR033375">
    <property type="entry name" value="Cggbp1"/>
</dbReference>
<dbReference type="WBParaSite" id="MhA1_Contig799.frz3.gene1">
    <property type="protein sequence ID" value="MhA1_Contig799.frz3.gene1"/>
    <property type="gene ID" value="MhA1_Contig799.frz3.gene1"/>
</dbReference>
<dbReference type="PANTHER" id="PTHR32344">
    <property type="entry name" value="U1-TYPE DOMAIN-CONTAINING PROTEIN"/>
    <property type="match status" value="1"/>
</dbReference>
<accession>A0A1I8C023</accession>
<dbReference type="AlphaFoldDB" id="A0A1I8C023"/>
<keyword evidence="1" id="KW-1185">Reference proteome</keyword>
<organism evidence="1 2">
    <name type="scientific">Meloidogyne hapla</name>
    <name type="common">Root-knot nematode worm</name>
    <dbReference type="NCBI Taxonomy" id="6305"/>
    <lineage>
        <taxon>Eukaryota</taxon>
        <taxon>Metazoa</taxon>
        <taxon>Ecdysozoa</taxon>
        <taxon>Nematoda</taxon>
        <taxon>Chromadorea</taxon>
        <taxon>Rhabditida</taxon>
        <taxon>Tylenchina</taxon>
        <taxon>Tylenchomorpha</taxon>
        <taxon>Tylenchoidea</taxon>
        <taxon>Meloidogynidae</taxon>
        <taxon>Meloidogyninae</taxon>
        <taxon>Meloidogyne</taxon>
    </lineage>
</organism>
<protein>
    <submittedName>
        <fullName evidence="2">BED-type domain-containing protein</fullName>
    </submittedName>
</protein>
<proteinExistence type="predicted"/>
<dbReference type="GO" id="GO:0003690">
    <property type="term" value="F:double-stranded DNA binding"/>
    <property type="evidence" value="ECO:0007669"/>
    <property type="project" value="InterPro"/>
</dbReference>
<evidence type="ECO:0000313" key="1">
    <source>
        <dbReference type="Proteomes" id="UP000095281"/>
    </source>
</evidence>
<dbReference type="GO" id="GO:0006357">
    <property type="term" value="P:regulation of transcription by RNA polymerase II"/>
    <property type="evidence" value="ECO:0007669"/>
    <property type="project" value="InterPro"/>
</dbReference>
<dbReference type="Proteomes" id="UP000095281">
    <property type="component" value="Unplaced"/>
</dbReference>
<reference evidence="2" key="1">
    <citation type="submission" date="2016-11" db="UniProtKB">
        <authorList>
            <consortium name="WormBaseParasite"/>
        </authorList>
    </citation>
    <scope>IDENTIFICATION</scope>
</reference>
<dbReference type="PANTHER" id="PTHR32344:SF1">
    <property type="entry name" value="U1-TYPE DOMAIN-CONTAINING PROTEIN"/>
    <property type="match status" value="1"/>
</dbReference>